<evidence type="ECO:0000313" key="3">
    <source>
        <dbReference type="Proteomes" id="UP000293142"/>
    </source>
</evidence>
<comment type="caution">
    <text evidence="2">The sequence shown here is derived from an EMBL/GenBank/DDBJ whole genome shotgun (WGS) entry which is preliminary data.</text>
</comment>
<keyword evidence="3" id="KW-1185">Reference proteome</keyword>
<accession>A0A4Q9DNG4</accession>
<gene>
    <name evidence="2" type="ORF">EYB31_23990</name>
</gene>
<dbReference type="OrthoDB" id="2680327at2"/>
<reference evidence="2 3" key="1">
    <citation type="submission" date="2019-02" db="EMBL/GenBank/DDBJ databases">
        <title>Paenibacillus sp. nov., isolated from surface-sterilized tissue of Thalictrum simplex L.</title>
        <authorList>
            <person name="Tuo L."/>
        </authorList>
    </citation>
    <scope>NUCLEOTIDE SEQUENCE [LARGE SCALE GENOMIC DNA]</scope>
    <source>
        <strain evidence="2 3">N2SHLJ1</strain>
    </source>
</reference>
<feature type="coiled-coil region" evidence="1">
    <location>
        <begin position="5"/>
        <end position="53"/>
    </location>
</feature>
<evidence type="ECO:0000313" key="2">
    <source>
        <dbReference type="EMBL" id="TBL75075.1"/>
    </source>
</evidence>
<name>A0A4Q9DNG4_9BACL</name>
<proteinExistence type="predicted"/>
<dbReference type="RefSeq" id="WP_131015971.1">
    <property type="nucleotide sequence ID" value="NZ_SIRE01000018.1"/>
</dbReference>
<protein>
    <submittedName>
        <fullName evidence="2">Uncharacterized protein</fullName>
    </submittedName>
</protein>
<sequence>MEDLLKQILAAMHGLKADMEEVRQDVSALKADMEEVKQDVSALKQDVSLLQDGQRRLEQKVDDIHQSVVRIEEGQPLDIYAMLQGVDRKLVNKDSEISVLNKRVFRVETELELMASKQ</sequence>
<dbReference type="Proteomes" id="UP000293142">
    <property type="component" value="Unassembled WGS sequence"/>
</dbReference>
<dbReference type="AlphaFoldDB" id="A0A4Q9DNG4"/>
<evidence type="ECO:0000256" key="1">
    <source>
        <dbReference type="SAM" id="Coils"/>
    </source>
</evidence>
<keyword evidence="1" id="KW-0175">Coiled coil</keyword>
<dbReference type="Gene3D" id="1.20.5.190">
    <property type="match status" value="1"/>
</dbReference>
<dbReference type="EMBL" id="SIRE01000018">
    <property type="protein sequence ID" value="TBL75075.1"/>
    <property type="molecule type" value="Genomic_DNA"/>
</dbReference>
<organism evidence="2 3">
    <name type="scientific">Paenibacillus thalictri</name>
    <dbReference type="NCBI Taxonomy" id="2527873"/>
    <lineage>
        <taxon>Bacteria</taxon>
        <taxon>Bacillati</taxon>
        <taxon>Bacillota</taxon>
        <taxon>Bacilli</taxon>
        <taxon>Bacillales</taxon>
        <taxon>Paenibacillaceae</taxon>
        <taxon>Paenibacillus</taxon>
    </lineage>
</organism>